<name>A0ABT7P480_MYCIT</name>
<evidence type="ECO:0000256" key="3">
    <source>
        <dbReference type="ARBA" id="ARBA00022475"/>
    </source>
</evidence>
<evidence type="ECO:0000313" key="9">
    <source>
        <dbReference type="EMBL" id="MDM3928093.1"/>
    </source>
</evidence>
<feature type="transmembrane region" description="Helical" evidence="7">
    <location>
        <begin position="343"/>
        <end position="371"/>
    </location>
</feature>
<keyword evidence="3" id="KW-1003">Cell membrane</keyword>
<comment type="subcellular location">
    <subcellularLocation>
        <location evidence="1">Cell membrane</location>
        <topology evidence="1">Multi-pass membrane protein</topology>
    </subcellularLocation>
</comment>
<dbReference type="InterPro" id="IPR044049">
    <property type="entry name" value="EccD_transm"/>
</dbReference>
<evidence type="ECO:0000256" key="5">
    <source>
        <dbReference type="ARBA" id="ARBA00022989"/>
    </source>
</evidence>
<accession>A0ABT7P480</accession>
<feature type="domain" description="EccD-like transmembrane" evidence="8">
    <location>
        <begin position="132"/>
        <end position="466"/>
    </location>
</feature>
<evidence type="ECO:0000256" key="2">
    <source>
        <dbReference type="ARBA" id="ARBA00006162"/>
    </source>
</evidence>
<dbReference type="Gene3D" id="3.10.20.90">
    <property type="entry name" value="Phosphatidylinositol 3-kinase Catalytic Subunit, Chain A, domain 1"/>
    <property type="match status" value="1"/>
</dbReference>
<dbReference type="Proteomes" id="UP001529272">
    <property type="component" value="Unassembled WGS sequence"/>
</dbReference>
<evidence type="ECO:0000313" key="10">
    <source>
        <dbReference type="Proteomes" id="UP001529272"/>
    </source>
</evidence>
<feature type="transmembrane region" description="Helical" evidence="7">
    <location>
        <begin position="131"/>
        <end position="153"/>
    </location>
</feature>
<dbReference type="EMBL" id="JASZZX010000019">
    <property type="protein sequence ID" value="MDM3928093.1"/>
    <property type="molecule type" value="Genomic_DNA"/>
</dbReference>
<dbReference type="InterPro" id="IPR006707">
    <property type="entry name" value="T7SS_EccD"/>
</dbReference>
<keyword evidence="4 7" id="KW-0812">Transmembrane</keyword>
<protein>
    <submittedName>
        <fullName evidence="9">Type VII secretion integral membrane protein EccD</fullName>
    </submittedName>
</protein>
<reference evidence="9 10" key="2">
    <citation type="submission" date="2023-06" db="EMBL/GenBank/DDBJ databases">
        <title>Itaconate inhibition of nontuberculous mycobacteria.</title>
        <authorList>
            <person name="Breen P."/>
            <person name="Zimbric M."/>
            <person name="Caverly L."/>
        </authorList>
    </citation>
    <scope>NUCLEOTIDE SEQUENCE [LARGE SCALE GENOMIC DNA]</scope>
    <source>
        <strain evidence="9 10">FLAC1071</strain>
    </source>
</reference>
<evidence type="ECO:0000256" key="6">
    <source>
        <dbReference type="ARBA" id="ARBA00023136"/>
    </source>
</evidence>
<feature type="transmembrane region" description="Helical" evidence="7">
    <location>
        <begin position="245"/>
        <end position="264"/>
    </location>
</feature>
<keyword evidence="6 7" id="KW-0472">Membrane</keyword>
<dbReference type="NCBIfam" id="TIGR03920">
    <property type="entry name" value="T7SS_EccD"/>
    <property type="match status" value="1"/>
</dbReference>
<keyword evidence="5 7" id="KW-1133">Transmembrane helix</keyword>
<feature type="transmembrane region" description="Helical" evidence="7">
    <location>
        <begin position="377"/>
        <end position="401"/>
    </location>
</feature>
<dbReference type="Pfam" id="PF19053">
    <property type="entry name" value="EccD"/>
    <property type="match status" value="1"/>
</dbReference>
<evidence type="ECO:0000256" key="4">
    <source>
        <dbReference type="ARBA" id="ARBA00022692"/>
    </source>
</evidence>
<evidence type="ECO:0000256" key="1">
    <source>
        <dbReference type="ARBA" id="ARBA00004651"/>
    </source>
</evidence>
<proteinExistence type="inferred from homology"/>
<dbReference type="InterPro" id="IPR024962">
    <property type="entry name" value="YukD-like"/>
</dbReference>
<reference evidence="10" key="1">
    <citation type="submission" date="2023-06" db="EMBL/GenBank/DDBJ databases">
        <title>Itaconate inhibition of nontuberculous mycobacteria.</title>
        <authorList>
            <person name="Spilker T."/>
        </authorList>
    </citation>
    <scope>NUCLEOTIDE SEQUENCE [LARGE SCALE GENOMIC DNA]</scope>
    <source>
        <strain evidence="10">FLAC1071</strain>
    </source>
</reference>
<feature type="transmembrane region" description="Helical" evidence="7">
    <location>
        <begin position="408"/>
        <end position="431"/>
    </location>
</feature>
<dbReference type="RefSeq" id="WP_014712334.1">
    <property type="nucleotide sequence ID" value="NZ_CAAHFL010000035.1"/>
</dbReference>
<feature type="transmembrane region" description="Helical" evidence="7">
    <location>
        <begin position="220"/>
        <end position="238"/>
    </location>
</feature>
<evidence type="ECO:0000256" key="7">
    <source>
        <dbReference type="SAM" id="Phobius"/>
    </source>
</evidence>
<evidence type="ECO:0000259" key="8">
    <source>
        <dbReference type="Pfam" id="PF19053"/>
    </source>
</evidence>
<feature type="transmembrane region" description="Helical" evidence="7">
    <location>
        <begin position="443"/>
        <end position="463"/>
    </location>
</feature>
<comment type="similarity">
    <text evidence="2">Belongs to the EccD/Snm4 family.</text>
</comment>
<feature type="transmembrane region" description="Helical" evidence="7">
    <location>
        <begin position="193"/>
        <end position="214"/>
    </location>
</feature>
<feature type="transmembrane region" description="Helical" evidence="7">
    <location>
        <begin position="165"/>
        <end position="186"/>
    </location>
</feature>
<gene>
    <name evidence="9" type="primary">eccD</name>
    <name evidence="9" type="ORF">QRB35_18945</name>
</gene>
<comment type="caution">
    <text evidence="9">The sequence shown here is derived from an EMBL/GenBank/DDBJ whole genome shotgun (WGS) entry which is preliminary data.</text>
</comment>
<keyword evidence="10" id="KW-1185">Reference proteome</keyword>
<dbReference type="Pfam" id="PF08817">
    <property type="entry name" value="YukD"/>
    <property type="match status" value="1"/>
</dbReference>
<organism evidence="9 10">
    <name type="scientific">Mycobacterium intracellulare subsp. chimaera</name>
    <dbReference type="NCBI Taxonomy" id="222805"/>
    <lineage>
        <taxon>Bacteria</taxon>
        <taxon>Bacillati</taxon>
        <taxon>Actinomycetota</taxon>
        <taxon>Actinomycetes</taxon>
        <taxon>Mycobacteriales</taxon>
        <taxon>Mycobacteriaceae</taxon>
        <taxon>Mycobacterium</taxon>
        <taxon>Mycobacterium avium complex (MAC)</taxon>
    </lineage>
</organism>
<sequence>MFARIRPKGPPLAASDTGLCRVRVHWGTAVADLVLPAGVPVAVLIPSLIDALGVRPADQEAVRYQVSIPGASALNPSTTLAQNRIGDGAVLVLSTPSVPLPAPRYVDIAREVAATLEGPARLRGGAATRRVTRLCGATAAVVLTAVGGLALVRNTFSDSHPRDEGMTGAALGSAALVALGLAAVAHRAYRDPIAGLALSVIATVFAAVAGFVMVPGGPSVSNVLLAAAAAAVTAVLAMRLSGCGVVALTAAACFAAAVAAAALVGAITAAPVHVVASASAVLSLGLLGAAPRMSIALAGLSPRLATTDFADPEPIDSRVPAQAIRADRWLVSLRAGLSSSAGVGAALTVLAGAPRLSCMAFGTVTAALFLLRCRSGAGAGLLSFATGGTLIAATTFGVTVLRMQMPGPLLAAATALAAAAMYLGLAATSSSPVALRCVEVLEWLAWSALVPLACWISGLYGAVRGLNLT</sequence>